<dbReference type="RefSeq" id="WP_132779086.1">
    <property type="nucleotide sequence ID" value="NZ_SMBZ01000066.1"/>
</dbReference>
<comment type="caution">
    <text evidence="1">The sequence shown here is derived from an EMBL/GenBank/DDBJ whole genome shotgun (WGS) entry which is preliminary data.</text>
</comment>
<reference evidence="1 2" key="1">
    <citation type="submission" date="2019-03" db="EMBL/GenBank/DDBJ databases">
        <title>Genomic Encyclopedia of Type Strains, Phase IV (KMG-IV): sequencing the most valuable type-strain genomes for metagenomic binning, comparative biology and taxonomic classification.</title>
        <authorList>
            <person name="Goeker M."/>
        </authorList>
    </citation>
    <scope>NUCLEOTIDE SEQUENCE [LARGE SCALE GENOMIC DNA]</scope>
    <source>
        <strain evidence="1 2">DSM 22362</strain>
    </source>
</reference>
<gene>
    <name evidence="1" type="ORF">EDC17_106615</name>
</gene>
<organism evidence="1 2">
    <name type="scientific">Sphingobacterium alimentarium</name>
    <dbReference type="NCBI Taxonomy" id="797292"/>
    <lineage>
        <taxon>Bacteria</taxon>
        <taxon>Pseudomonadati</taxon>
        <taxon>Bacteroidota</taxon>
        <taxon>Sphingobacteriia</taxon>
        <taxon>Sphingobacteriales</taxon>
        <taxon>Sphingobacteriaceae</taxon>
        <taxon>Sphingobacterium</taxon>
    </lineage>
</organism>
<evidence type="ECO:0000313" key="1">
    <source>
        <dbReference type="EMBL" id="TCV06059.1"/>
    </source>
</evidence>
<dbReference type="OrthoDB" id="681025at2"/>
<protein>
    <submittedName>
        <fullName evidence="1">Mobilization protein MobC</fullName>
    </submittedName>
</protein>
<evidence type="ECO:0000313" key="2">
    <source>
        <dbReference type="Proteomes" id="UP000295197"/>
    </source>
</evidence>
<dbReference type="EMBL" id="SMBZ01000066">
    <property type="protein sequence ID" value="TCV06059.1"/>
    <property type="molecule type" value="Genomic_DNA"/>
</dbReference>
<dbReference type="Proteomes" id="UP000295197">
    <property type="component" value="Unassembled WGS sequence"/>
</dbReference>
<proteinExistence type="predicted"/>
<accession>A0A4R3VMY7</accession>
<dbReference type="Pfam" id="PF21983">
    <property type="entry name" value="NikA-like"/>
    <property type="match status" value="1"/>
</dbReference>
<keyword evidence="2" id="KW-1185">Reference proteome</keyword>
<name>A0A4R3VMY7_9SPHI</name>
<dbReference type="InterPro" id="IPR053842">
    <property type="entry name" value="NikA-like"/>
</dbReference>
<dbReference type="AlphaFoldDB" id="A0A4R3VMY7"/>
<sequence>MARGKDNTASQRIYIRVTPEEKELIKKYANIDKLSTTDYLKKLALKEVMISNRLEYTNDLKELNIHLGKIGNNINQLTAHVNRAEKFQVIDASTINHFRVFIGQYLDLLKAVDTTLKLMFKKISKIK</sequence>